<dbReference type="Gene3D" id="3.20.20.30">
    <property type="entry name" value="Luciferase-like domain"/>
    <property type="match status" value="1"/>
</dbReference>
<evidence type="ECO:0000259" key="6">
    <source>
        <dbReference type="Pfam" id="PF00296"/>
    </source>
</evidence>
<feature type="non-terminal residue" evidence="7">
    <location>
        <position position="310"/>
    </location>
</feature>
<comment type="caution">
    <text evidence="7">The sequence shown here is derived from an EMBL/GenBank/DDBJ whole genome shotgun (WGS) entry which is preliminary data.</text>
</comment>
<reference evidence="7" key="1">
    <citation type="submission" date="2020-09" db="EMBL/GenBank/DDBJ databases">
        <title>A novel bacterium of genus Paenibacillus, isolated from South China Sea.</title>
        <authorList>
            <person name="Huang H."/>
            <person name="Mo K."/>
            <person name="Hu Y."/>
        </authorList>
    </citation>
    <scope>NUCLEOTIDE SEQUENCE</scope>
    <source>
        <strain evidence="7">IB182496</strain>
    </source>
</reference>
<dbReference type="Pfam" id="PF00296">
    <property type="entry name" value="Bac_luciferase"/>
    <property type="match status" value="1"/>
</dbReference>
<dbReference type="GO" id="GO:0004497">
    <property type="term" value="F:monooxygenase activity"/>
    <property type="evidence" value="ECO:0007669"/>
    <property type="project" value="UniProtKB-KW"/>
</dbReference>
<accession>A0A927GUA3</accession>
<dbReference type="SUPFAM" id="SSF51679">
    <property type="entry name" value="Bacterial luciferase-like"/>
    <property type="match status" value="1"/>
</dbReference>
<dbReference type="RefSeq" id="WP_190921562.1">
    <property type="nucleotide sequence ID" value="NZ_JACXIZ010000068.1"/>
</dbReference>
<evidence type="ECO:0000313" key="8">
    <source>
        <dbReference type="Proteomes" id="UP000621560"/>
    </source>
</evidence>
<gene>
    <name evidence="7" type="ORF">IDH44_25050</name>
</gene>
<dbReference type="InterPro" id="IPR051260">
    <property type="entry name" value="Diverse_substr_monoxygenases"/>
</dbReference>
<keyword evidence="3" id="KW-0560">Oxidoreductase</keyword>
<evidence type="ECO:0000256" key="3">
    <source>
        <dbReference type="ARBA" id="ARBA00023002"/>
    </source>
</evidence>
<dbReference type="PANTHER" id="PTHR30011">
    <property type="entry name" value="ALKANESULFONATE MONOOXYGENASE-RELATED"/>
    <property type="match status" value="1"/>
</dbReference>
<dbReference type="Proteomes" id="UP000621560">
    <property type="component" value="Unassembled WGS sequence"/>
</dbReference>
<dbReference type="InterPro" id="IPR011251">
    <property type="entry name" value="Luciferase-like_dom"/>
</dbReference>
<dbReference type="PANTHER" id="PTHR30011:SF16">
    <property type="entry name" value="C2H2 FINGER DOMAIN TRANSCRIPTION FACTOR (EUROFUNG)-RELATED"/>
    <property type="match status" value="1"/>
</dbReference>
<evidence type="ECO:0000313" key="7">
    <source>
        <dbReference type="EMBL" id="MBD2848463.1"/>
    </source>
</evidence>
<dbReference type="InterPro" id="IPR036661">
    <property type="entry name" value="Luciferase-like_sf"/>
</dbReference>
<keyword evidence="8" id="KW-1185">Reference proteome</keyword>
<sequence>MSGTGASAPRTGAQAGAEVRAEARTEAGLQAGTQSSMQAEAGARTQAGRQFVMQAGGRSEMPVRSQSAKQTGVEEAGLQTGANAAGTLLLTAGLDTTDYEGCLRMARAADEAGLHGLLAPEIGAAPGVFEPLALLGALASATRRIGLLGEVHAAYHEPYHVARKLAALDYISGGRAGALLMAGPSASAARFGREAERGADCAAEFAEALKALWDSWEDDALVYDQRTGVRMHPHKVREIDHNGRYYAVKGPLNIARPPQGYPPLLASLDDAYGLELAAREADAALVSAATRGAAARQRGRLQAELLRGGR</sequence>
<evidence type="ECO:0000256" key="1">
    <source>
        <dbReference type="ARBA" id="ARBA00022630"/>
    </source>
</evidence>
<keyword evidence="2" id="KW-0288">FMN</keyword>
<name>A0A927GUA3_9BACL</name>
<dbReference type="EMBL" id="JACXIZ010000068">
    <property type="protein sequence ID" value="MBD2848463.1"/>
    <property type="molecule type" value="Genomic_DNA"/>
</dbReference>
<evidence type="ECO:0000256" key="4">
    <source>
        <dbReference type="ARBA" id="ARBA00023033"/>
    </source>
</evidence>
<keyword evidence="4" id="KW-0503">Monooxygenase</keyword>
<feature type="domain" description="Luciferase-like" evidence="6">
    <location>
        <begin position="97"/>
        <end position="305"/>
    </location>
</feature>
<proteinExistence type="predicted"/>
<evidence type="ECO:0000256" key="5">
    <source>
        <dbReference type="SAM" id="MobiDB-lite"/>
    </source>
</evidence>
<dbReference type="GO" id="GO:0016705">
    <property type="term" value="F:oxidoreductase activity, acting on paired donors, with incorporation or reduction of molecular oxygen"/>
    <property type="evidence" value="ECO:0007669"/>
    <property type="project" value="InterPro"/>
</dbReference>
<protein>
    <submittedName>
        <fullName evidence="7">LLM class flavin-dependent oxidoreductase</fullName>
    </submittedName>
</protein>
<dbReference type="AlphaFoldDB" id="A0A927GUA3"/>
<organism evidence="7 8">
    <name type="scientific">Paenibacillus sabuli</name>
    <dbReference type="NCBI Taxonomy" id="2772509"/>
    <lineage>
        <taxon>Bacteria</taxon>
        <taxon>Bacillati</taxon>
        <taxon>Bacillota</taxon>
        <taxon>Bacilli</taxon>
        <taxon>Bacillales</taxon>
        <taxon>Paenibacillaceae</taxon>
        <taxon>Paenibacillus</taxon>
    </lineage>
</organism>
<evidence type="ECO:0000256" key="2">
    <source>
        <dbReference type="ARBA" id="ARBA00022643"/>
    </source>
</evidence>
<feature type="region of interest" description="Disordered" evidence="5">
    <location>
        <begin position="1"/>
        <end position="45"/>
    </location>
</feature>
<keyword evidence="1" id="KW-0285">Flavoprotein</keyword>